<evidence type="ECO:0000313" key="3">
    <source>
        <dbReference type="Proteomes" id="UP000239772"/>
    </source>
</evidence>
<gene>
    <name evidence="2" type="ORF">SLNSH_22685</name>
</gene>
<name>A0A2T1HM04_9HYPH</name>
<sequence length="86" mass="9778">MSRHRRLWTGPDAEEYLAALREWRRRCVAILTKAPIRSPIALATTEIMHAIDGAAEVITGDRESLWSKPASTGPEMRARFRETDTE</sequence>
<proteinExistence type="predicted"/>
<feature type="compositionally biased region" description="Basic and acidic residues" evidence="1">
    <location>
        <begin position="76"/>
        <end position="86"/>
    </location>
</feature>
<dbReference type="AlphaFoldDB" id="A0A2T1HM04"/>
<organism evidence="2 3">
    <name type="scientific">Alsobacter soli</name>
    <dbReference type="NCBI Taxonomy" id="2109933"/>
    <lineage>
        <taxon>Bacteria</taxon>
        <taxon>Pseudomonadati</taxon>
        <taxon>Pseudomonadota</taxon>
        <taxon>Alphaproteobacteria</taxon>
        <taxon>Hyphomicrobiales</taxon>
        <taxon>Alsobacteraceae</taxon>
        <taxon>Alsobacter</taxon>
    </lineage>
</organism>
<keyword evidence="3" id="KW-1185">Reference proteome</keyword>
<protein>
    <submittedName>
        <fullName evidence="2">Uncharacterized protein</fullName>
    </submittedName>
</protein>
<evidence type="ECO:0000256" key="1">
    <source>
        <dbReference type="SAM" id="MobiDB-lite"/>
    </source>
</evidence>
<feature type="region of interest" description="Disordered" evidence="1">
    <location>
        <begin position="65"/>
        <end position="86"/>
    </location>
</feature>
<dbReference type="Proteomes" id="UP000239772">
    <property type="component" value="Unassembled WGS sequence"/>
</dbReference>
<accession>A0A2T1HM04</accession>
<dbReference type="EMBL" id="PVZS01000041">
    <property type="protein sequence ID" value="PSC02672.1"/>
    <property type="molecule type" value="Genomic_DNA"/>
</dbReference>
<evidence type="ECO:0000313" key="2">
    <source>
        <dbReference type="EMBL" id="PSC02672.1"/>
    </source>
</evidence>
<reference evidence="3" key="1">
    <citation type="submission" date="2018-03" db="EMBL/GenBank/DDBJ databases">
        <authorList>
            <person name="Sun L."/>
            <person name="Liu H."/>
            <person name="Chen W."/>
            <person name="Huang K."/>
            <person name="Liu W."/>
            <person name="Gao X."/>
        </authorList>
    </citation>
    <scope>NUCLEOTIDE SEQUENCE [LARGE SCALE GENOMIC DNA]</scope>
    <source>
        <strain evidence="3">SH9</strain>
    </source>
</reference>
<comment type="caution">
    <text evidence="2">The sequence shown here is derived from an EMBL/GenBank/DDBJ whole genome shotgun (WGS) entry which is preliminary data.</text>
</comment>